<evidence type="ECO:0000256" key="2">
    <source>
        <dbReference type="ARBA" id="ARBA00022490"/>
    </source>
</evidence>
<comment type="caution">
    <text evidence="8">The sequence shown here is derived from an EMBL/GenBank/DDBJ whole genome shotgun (WGS) entry which is preliminary data.</text>
</comment>
<sequence length="205" mass="23749">MIKPIDIQEKEFTKAVRGYKEEEVNEFLDEITIDLERLLEELRQTKEENARLVEELERHRNSEGTVLETLEAAKGLMADISASAEKRAEILLKNAELDAQLMQKEAKDMAEKIAEENEAMKNRFIDFRTKYKKLLQSELQRFESLSGEMFPELGVDDFDDLPEATEKKEDVRSDVKSSRPVSGTYGYSKNNRGADMQKTMRNVKY</sequence>
<evidence type="ECO:0000256" key="1">
    <source>
        <dbReference type="ARBA" id="ARBA00004496"/>
    </source>
</evidence>
<comment type="subcellular location">
    <subcellularLocation>
        <location evidence="1">Cytoplasm</location>
    </subcellularLocation>
</comment>
<name>A0A9D1HDB1_9FIRM</name>
<accession>A0A9D1HDB1</accession>
<keyword evidence="4 6" id="KW-0175">Coiled coil</keyword>
<dbReference type="PANTHER" id="PTHR35794">
    <property type="entry name" value="CELL DIVISION PROTEIN DIVIVA"/>
    <property type="match status" value="1"/>
</dbReference>
<evidence type="ECO:0000256" key="6">
    <source>
        <dbReference type="SAM" id="Coils"/>
    </source>
</evidence>
<feature type="coiled-coil region" evidence="6">
    <location>
        <begin position="28"/>
        <end position="123"/>
    </location>
</feature>
<keyword evidence="3" id="KW-0132">Cell division</keyword>
<dbReference type="Pfam" id="PF05103">
    <property type="entry name" value="DivIVA"/>
    <property type="match status" value="1"/>
</dbReference>
<dbReference type="PANTHER" id="PTHR35794:SF1">
    <property type="entry name" value="CELL CYCLE PROTEIN GPSB"/>
    <property type="match status" value="1"/>
</dbReference>
<evidence type="ECO:0000256" key="4">
    <source>
        <dbReference type="ARBA" id="ARBA00023054"/>
    </source>
</evidence>
<dbReference type="GO" id="GO:0005737">
    <property type="term" value="C:cytoplasm"/>
    <property type="evidence" value="ECO:0007669"/>
    <property type="project" value="UniProtKB-SubCell"/>
</dbReference>
<evidence type="ECO:0000256" key="5">
    <source>
        <dbReference type="ARBA" id="ARBA00023306"/>
    </source>
</evidence>
<keyword evidence="5" id="KW-0131">Cell cycle</keyword>
<dbReference type="InterPro" id="IPR007793">
    <property type="entry name" value="DivIVA_fam"/>
</dbReference>
<reference evidence="8" key="2">
    <citation type="journal article" date="2021" name="PeerJ">
        <title>Extensive microbial diversity within the chicken gut microbiome revealed by metagenomics and culture.</title>
        <authorList>
            <person name="Gilroy R."/>
            <person name="Ravi A."/>
            <person name="Getino M."/>
            <person name="Pursley I."/>
            <person name="Horton D.L."/>
            <person name="Alikhan N.F."/>
            <person name="Baker D."/>
            <person name="Gharbi K."/>
            <person name="Hall N."/>
            <person name="Watson M."/>
            <person name="Adriaenssens E.M."/>
            <person name="Foster-Nyarko E."/>
            <person name="Jarju S."/>
            <person name="Secka A."/>
            <person name="Antonio M."/>
            <person name="Oren A."/>
            <person name="Chaudhuri R.R."/>
            <person name="La Ragione R."/>
            <person name="Hildebrand F."/>
            <person name="Pallen M.J."/>
        </authorList>
    </citation>
    <scope>NUCLEOTIDE SEQUENCE</scope>
    <source>
        <strain evidence="8">CHK176-22527</strain>
    </source>
</reference>
<feature type="compositionally biased region" description="Basic and acidic residues" evidence="7">
    <location>
        <begin position="164"/>
        <end position="177"/>
    </location>
</feature>
<reference evidence="8" key="1">
    <citation type="submission" date="2020-10" db="EMBL/GenBank/DDBJ databases">
        <authorList>
            <person name="Gilroy R."/>
        </authorList>
    </citation>
    <scope>NUCLEOTIDE SEQUENCE</scope>
    <source>
        <strain evidence="8">CHK176-22527</strain>
    </source>
</reference>
<dbReference type="Proteomes" id="UP000824159">
    <property type="component" value="Unassembled WGS sequence"/>
</dbReference>
<evidence type="ECO:0000256" key="7">
    <source>
        <dbReference type="SAM" id="MobiDB-lite"/>
    </source>
</evidence>
<dbReference type="NCBIfam" id="TIGR03544">
    <property type="entry name" value="DivI1A_domain"/>
    <property type="match status" value="1"/>
</dbReference>
<evidence type="ECO:0000256" key="3">
    <source>
        <dbReference type="ARBA" id="ARBA00022618"/>
    </source>
</evidence>
<dbReference type="AlphaFoldDB" id="A0A9D1HDB1"/>
<organism evidence="8 9">
    <name type="scientific">Candidatus Allocopromorpha excrementavium</name>
    <dbReference type="NCBI Taxonomy" id="2840741"/>
    <lineage>
        <taxon>Bacteria</taxon>
        <taxon>Bacillati</taxon>
        <taxon>Bacillota</taxon>
        <taxon>Clostridia</taxon>
        <taxon>Eubacteriales</taxon>
        <taxon>Eubacteriaceae</taxon>
        <taxon>Eubacteriaceae incertae sedis</taxon>
        <taxon>Candidatus Allocopromorpha</taxon>
    </lineage>
</organism>
<feature type="region of interest" description="Disordered" evidence="7">
    <location>
        <begin position="156"/>
        <end position="205"/>
    </location>
</feature>
<evidence type="ECO:0000313" key="9">
    <source>
        <dbReference type="Proteomes" id="UP000824159"/>
    </source>
</evidence>
<dbReference type="EMBL" id="DVLX01000017">
    <property type="protein sequence ID" value="HIT98862.1"/>
    <property type="molecule type" value="Genomic_DNA"/>
</dbReference>
<dbReference type="Gene3D" id="6.10.250.660">
    <property type="match status" value="1"/>
</dbReference>
<protein>
    <submittedName>
        <fullName evidence="8">DivIVA domain-containing protein</fullName>
    </submittedName>
</protein>
<proteinExistence type="predicted"/>
<dbReference type="InterPro" id="IPR019933">
    <property type="entry name" value="DivIVA_domain"/>
</dbReference>
<evidence type="ECO:0000313" key="8">
    <source>
        <dbReference type="EMBL" id="HIT98862.1"/>
    </source>
</evidence>
<keyword evidence="2" id="KW-0963">Cytoplasm</keyword>
<feature type="compositionally biased region" description="Polar residues" evidence="7">
    <location>
        <begin position="179"/>
        <end position="191"/>
    </location>
</feature>
<dbReference type="GO" id="GO:0051301">
    <property type="term" value="P:cell division"/>
    <property type="evidence" value="ECO:0007669"/>
    <property type="project" value="UniProtKB-KW"/>
</dbReference>
<gene>
    <name evidence="8" type="ORF">IAD12_01220</name>
</gene>